<dbReference type="PROSITE" id="PS50157">
    <property type="entry name" value="ZINC_FINGER_C2H2_2"/>
    <property type="match status" value="1"/>
</dbReference>
<gene>
    <name evidence="4" type="ORF">L210DRAFT_3648008</name>
</gene>
<protein>
    <recommendedName>
        <fullName evidence="3">C2H2-type domain-containing protein</fullName>
    </recommendedName>
</protein>
<evidence type="ECO:0000313" key="4">
    <source>
        <dbReference type="EMBL" id="KAF8436242.1"/>
    </source>
</evidence>
<keyword evidence="1" id="KW-0863">Zinc-finger</keyword>
<organism evidence="4 5">
    <name type="scientific">Boletus edulis BED1</name>
    <dbReference type="NCBI Taxonomy" id="1328754"/>
    <lineage>
        <taxon>Eukaryota</taxon>
        <taxon>Fungi</taxon>
        <taxon>Dikarya</taxon>
        <taxon>Basidiomycota</taxon>
        <taxon>Agaricomycotina</taxon>
        <taxon>Agaricomycetes</taxon>
        <taxon>Agaricomycetidae</taxon>
        <taxon>Boletales</taxon>
        <taxon>Boletineae</taxon>
        <taxon>Boletaceae</taxon>
        <taxon>Boletoideae</taxon>
        <taxon>Boletus</taxon>
    </lineage>
</organism>
<keyword evidence="1" id="KW-0862">Zinc</keyword>
<feature type="compositionally biased region" description="Polar residues" evidence="2">
    <location>
        <begin position="206"/>
        <end position="230"/>
    </location>
</feature>
<evidence type="ECO:0000313" key="5">
    <source>
        <dbReference type="Proteomes" id="UP001194468"/>
    </source>
</evidence>
<accession>A0AAD4GC17</accession>
<sequence>MGKVKSFACTYENCGASFHRRYELKKHRVDKHEDPSKLLHKKRKVPPPVDKEHYPAPNARHTAAISRQESFYGVANNNAALSAPESSYNSWSETSRSWEGSTVSSIASYTSNYDNSESTNTYATVQLSAAEHPLVNRVSSQPNILHGRVPRASYAQKSTDATSASTSQHSYGHRGVNLTGNYSVNTSAETPENANAFTRLGGPNQPGVQSSTWGSVASRTTNSSPYTTNSFPRVEPPFKNGHFEQASQYASTDNGFVGAPAVQSNHASSTSVASYTAKYYNSESEDSYAAPQSLSAERNFGSGLASNLAITRSEASNALASIHESPAVESIYSSSVALHATNSYSLPYQINSFPRVELPSNNVHLEQASSYDNSPDNGFIGTPAVQSNDTNSSSTAAYTASLYNSESKIYAVPQLLSAESHLDNGLSPDSGVPRAEATNALASTRELAGASQSIVPSINATHRGVTGHHLPDIMIYMDVEQWDSYILDAQRKYTHL</sequence>
<dbReference type="AlphaFoldDB" id="A0AAD4GC17"/>
<evidence type="ECO:0000256" key="2">
    <source>
        <dbReference type="SAM" id="MobiDB-lite"/>
    </source>
</evidence>
<keyword evidence="5" id="KW-1185">Reference proteome</keyword>
<dbReference type="Proteomes" id="UP001194468">
    <property type="component" value="Unassembled WGS sequence"/>
</dbReference>
<comment type="caution">
    <text evidence="4">The sequence shown here is derived from an EMBL/GenBank/DDBJ whole genome shotgun (WGS) entry which is preliminary data.</text>
</comment>
<feature type="region of interest" description="Disordered" evidence="2">
    <location>
        <begin position="204"/>
        <end position="230"/>
    </location>
</feature>
<proteinExistence type="predicted"/>
<feature type="compositionally biased region" description="Polar residues" evidence="2">
    <location>
        <begin position="155"/>
        <end position="170"/>
    </location>
</feature>
<evidence type="ECO:0000256" key="1">
    <source>
        <dbReference type="PROSITE-ProRule" id="PRU00042"/>
    </source>
</evidence>
<feature type="domain" description="C2H2-type" evidence="3">
    <location>
        <begin position="7"/>
        <end position="37"/>
    </location>
</feature>
<name>A0AAD4GC17_BOLED</name>
<reference evidence="4" key="1">
    <citation type="submission" date="2019-10" db="EMBL/GenBank/DDBJ databases">
        <authorList>
            <consortium name="DOE Joint Genome Institute"/>
            <person name="Kuo A."/>
            <person name="Miyauchi S."/>
            <person name="Kiss E."/>
            <person name="Drula E."/>
            <person name="Kohler A."/>
            <person name="Sanchez-Garcia M."/>
            <person name="Andreopoulos B."/>
            <person name="Barry K.W."/>
            <person name="Bonito G."/>
            <person name="Buee M."/>
            <person name="Carver A."/>
            <person name="Chen C."/>
            <person name="Cichocki N."/>
            <person name="Clum A."/>
            <person name="Culley D."/>
            <person name="Crous P.W."/>
            <person name="Fauchery L."/>
            <person name="Girlanda M."/>
            <person name="Hayes R."/>
            <person name="Keri Z."/>
            <person name="LaButti K."/>
            <person name="Lipzen A."/>
            <person name="Lombard V."/>
            <person name="Magnuson J."/>
            <person name="Maillard F."/>
            <person name="Morin E."/>
            <person name="Murat C."/>
            <person name="Nolan M."/>
            <person name="Ohm R."/>
            <person name="Pangilinan J."/>
            <person name="Pereira M."/>
            <person name="Perotto S."/>
            <person name="Peter M."/>
            <person name="Riley R."/>
            <person name="Sitrit Y."/>
            <person name="Stielow B."/>
            <person name="Szollosi G."/>
            <person name="Zifcakova L."/>
            <person name="Stursova M."/>
            <person name="Spatafora J.W."/>
            <person name="Tedersoo L."/>
            <person name="Vaario L.-M."/>
            <person name="Yamada A."/>
            <person name="Yan M."/>
            <person name="Wang P."/>
            <person name="Xu J."/>
            <person name="Bruns T."/>
            <person name="Baldrian P."/>
            <person name="Vilgalys R."/>
            <person name="Henrissat B."/>
            <person name="Grigoriev I.V."/>
            <person name="Hibbett D."/>
            <person name="Nagy L.G."/>
            <person name="Martin F.M."/>
        </authorList>
    </citation>
    <scope>NUCLEOTIDE SEQUENCE</scope>
    <source>
        <strain evidence="4">BED1</strain>
    </source>
</reference>
<dbReference type="EMBL" id="WHUW01000022">
    <property type="protein sequence ID" value="KAF8436242.1"/>
    <property type="molecule type" value="Genomic_DNA"/>
</dbReference>
<reference evidence="4" key="2">
    <citation type="journal article" date="2020" name="Nat. Commun.">
        <title>Large-scale genome sequencing of mycorrhizal fungi provides insights into the early evolution of symbiotic traits.</title>
        <authorList>
            <person name="Miyauchi S."/>
            <person name="Kiss E."/>
            <person name="Kuo A."/>
            <person name="Drula E."/>
            <person name="Kohler A."/>
            <person name="Sanchez-Garcia M."/>
            <person name="Morin E."/>
            <person name="Andreopoulos B."/>
            <person name="Barry K.W."/>
            <person name="Bonito G."/>
            <person name="Buee M."/>
            <person name="Carver A."/>
            <person name="Chen C."/>
            <person name="Cichocki N."/>
            <person name="Clum A."/>
            <person name="Culley D."/>
            <person name="Crous P.W."/>
            <person name="Fauchery L."/>
            <person name="Girlanda M."/>
            <person name="Hayes R.D."/>
            <person name="Keri Z."/>
            <person name="LaButti K."/>
            <person name="Lipzen A."/>
            <person name="Lombard V."/>
            <person name="Magnuson J."/>
            <person name="Maillard F."/>
            <person name="Murat C."/>
            <person name="Nolan M."/>
            <person name="Ohm R.A."/>
            <person name="Pangilinan J."/>
            <person name="Pereira M.F."/>
            <person name="Perotto S."/>
            <person name="Peter M."/>
            <person name="Pfister S."/>
            <person name="Riley R."/>
            <person name="Sitrit Y."/>
            <person name="Stielow J.B."/>
            <person name="Szollosi G."/>
            <person name="Zifcakova L."/>
            <person name="Stursova M."/>
            <person name="Spatafora J.W."/>
            <person name="Tedersoo L."/>
            <person name="Vaario L.M."/>
            <person name="Yamada A."/>
            <person name="Yan M."/>
            <person name="Wang P."/>
            <person name="Xu J."/>
            <person name="Bruns T."/>
            <person name="Baldrian P."/>
            <person name="Vilgalys R."/>
            <person name="Dunand C."/>
            <person name="Henrissat B."/>
            <person name="Grigoriev I.V."/>
            <person name="Hibbett D."/>
            <person name="Nagy L.G."/>
            <person name="Martin F.M."/>
        </authorList>
    </citation>
    <scope>NUCLEOTIDE SEQUENCE</scope>
    <source>
        <strain evidence="4">BED1</strain>
    </source>
</reference>
<feature type="region of interest" description="Disordered" evidence="2">
    <location>
        <begin position="27"/>
        <end position="56"/>
    </location>
</feature>
<keyword evidence="1" id="KW-0479">Metal-binding</keyword>
<dbReference type="PROSITE" id="PS00028">
    <property type="entry name" value="ZINC_FINGER_C2H2_1"/>
    <property type="match status" value="1"/>
</dbReference>
<dbReference type="InterPro" id="IPR013087">
    <property type="entry name" value="Znf_C2H2_type"/>
</dbReference>
<evidence type="ECO:0000259" key="3">
    <source>
        <dbReference type="PROSITE" id="PS50157"/>
    </source>
</evidence>
<dbReference type="GO" id="GO:0008270">
    <property type="term" value="F:zinc ion binding"/>
    <property type="evidence" value="ECO:0007669"/>
    <property type="project" value="UniProtKB-KW"/>
</dbReference>
<feature type="region of interest" description="Disordered" evidence="2">
    <location>
        <begin position="152"/>
        <end position="176"/>
    </location>
</feature>
<dbReference type="Gene3D" id="3.30.160.60">
    <property type="entry name" value="Classic Zinc Finger"/>
    <property type="match status" value="1"/>
</dbReference>